<gene>
    <name evidence="2" type="ORF">MEDL_32061</name>
</gene>
<name>A0A8S3SC33_MYTED</name>
<keyword evidence="1" id="KW-0472">Membrane</keyword>
<keyword evidence="1" id="KW-1133">Transmembrane helix</keyword>
<reference evidence="2" key="1">
    <citation type="submission" date="2021-03" db="EMBL/GenBank/DDBJ databases">
        <authorList>
            <person name="Bekaert M."/>
        </authorList>
    </citation>
    <scope>NUCLEOTIDE SEQUENCE</scope>
</reference>
<dbReference type="Proteomes" id="UP000683360">
    <property type="component" value="Unassembled WGS sequence"/>
</dbReference>
<dbReference type="OrthoDB" id="8048523at2759"/>
<keyword evidence="3" id="KW-1185">Reference proteome</keyword>
<sequence length="185" mass="20467">MRLQSTSGQATGSVVIAMVGKTTDFLANNILVMPIQYVIMCYFSSSVAYVNGFQVAWYYGNEAPPNESDQTRTKESSYQTKERNVVGSEMTSSYSMNNDFPSAVSSSQTKLTTNIPDGLRNAKIIFVVRWVSMVIISCLLLMCVIGFTLNVESFLGLLGPTAIGLVLIMAHVYFTYFKRSHYALS</sequence>
<accession>A0A8S3SC33</accession>
<comment type="caution">
    <text evidence="2">The sequence shown here is derived from an EMBL/GenBank/DDBJ whole genome shotgun (WGS) entry which is preliminary data.</text>
</comment>
<evidence type="ECO:0000313" key="3">
    <source>
        <dbReference type="Proteomes" id="UP000683360"/>
    </source>
</evidence>
<dbReference type="AlphaFoldDB" id="A0A8S3SC33"/>
<feature type="transmembrane region" description="Helical" evidence="1">
    <location>
        <begin position="126"/>
        <end position="148"/>
    </location>
</feature>
<evidence type="ECO:0000313" key="2">
    <source>
        <dbReference type="EMBL" id="CAG2218498.1"/>
    </source>
</evidence>
<dbReference type="EMBL" id="CAJPWZ010001599">
    <property type="protein sequence ID" value="CAG2218498.1"/>
    <property type="molecule type" value="Genomic_DNA"/>
</dbReference>
<protein>
    <submittedName>
        <fullName evidence="2">Uncharacterized protein</fullName>
    </submittedName>
</protein>
<keyword evidence="1" id="KW-0812">Transmembrane</keyword>
<proteinExistence type="predicted"/>
<organism evidence="2 3">
    <name type="scientific">Mytilus edulis</name>
    <name type="common">Blue mussel</name>
    <dbReference type="NCBI Taxonomy" id="6550"/>
    <lineage>
        <taxon>Eukaryota</taxon>
        <taxon>Metazoa</taxon>
        <taxon>Spiralia</taxon>
        <taxon>Lophotrochozoa</taxon>
        <taxon>Mollusca</taxon>
        <taxon>Bivalvia</taxon>
        <taxon>Autobranchia</taxon>
        <taxon>Pteriomorphia</taxon>
        <taxon>Mytilida</taxon>
        <taxon>Mytiloidea</taxon>
        <taxon>Mytilidae</taxon>
        <taxon>Mytilinae</taxon>
        <taxon>Mytilus</taxon>
    </lineage>
</organism>
<feature type="transmembrane region" description="Helical" evidence="1">
    <location>
        <begin position="154"/>
        <end position="176"/>
    </location>
</feature>
<evidence type="ECO:0000256" key="1">
    <source>
        <dbReference type="SAM" id="Phobius"/>
    </source>
</evidence>